<dbReference type="PRINTS" id="PR00455">
    <property type="entry name" value="HTHTETR"/>
</dbReference>
<dbReference type="Proteomes" id="UP001519887">
    <property type="component" value="Unassembled WGS sequence"/>
</dbReference>
<evidence type="ECO:0000256" key="1">
    <source>
        <dbReference type="ARBA" id="ARBA00023125"/>
    </source>
</evidence>
<name>A0ABS7BX79_9BACL</name>
<feature type="DNA-binding region" description="H-T-H motif" evidence="2">
    <location>
        <begin position="29"/>
        <end position="48"/>
    </location>
</feature>
<dbReference type="InterPro" id="IPR050624">
    <property type="entry name" value="HTH-type_Tx_Regulator"/>
</dbReference>
<dbReference type="InterPro" id="IPR009057">
    <property type="entry name" value="Homeodomain-like_sf"/>
</dbReference>
<dbReference type="PANTHER" id="PTHR43479:SF11">
    <property type="entry name" value="ACREF_ENVCD OPERON REPRESSOR-RELATED"/>
    <property type="match status" value="1"/>
</dbReference>
<sequence length="192" mass="22352">MFERYNKVQKAVLETTLRIINEKELQATSMSLIAKESGVSTGSIYHYFSSKEDIINELFKGIVMFNGEAVMKGVHELDSVQEKFQRAWINYFRLSLEYPLGFQFIEQYSFSPYIYQSSKDEAYKGGWCGPMTKIYAEAVQQQLFIDLEPRLMVQMHIGTAVYTIKGHLQNYLELTDDDIHRIIQSCWNSVLK</sequence>
<gene>
    <name evidence="4" type="ORF">K0U00_04360</name>
</gene>
<dbReference type="Pfam" id="PF00440">
    <property type="entry name" value="TetR_N"/>
    <property type="match status" value="1"/>
</dbReference>
<dbReference type="SUPFAM" id="SSF46689">
    <property type="entry name" value="Homeodomain-like"/>
    <property type="match status" value="1"/>
</dbReference>
<organism evidence="4 5">
    <name type="scientific">Paenibacillus sepulcri</name>
    <dbReference type="NCBI Taxonomy" id="359917"/>
    <lineage>
        <taxon>Bacteria</taxon>
        <taxon>Bacillati</taxon>
        <taxon>Bacillota</taxon>
        <taxon>Bacilli</taxon>
        <taxon>Bacillales</taxon>
        <taxon>Paenibacillaceae</taxon>
        <taxon>Paenibacillus</taxon>
    </lineage>
</organism>
<dbReference type="InterPro" id="IPR054422">
    <property type="entry name" value="TetR-like_HI_0893_C"/>
</dbReference>
<comment type="caution">
    <text evidence="4">The sequence shown here is derived from an EMBL/GenBank/DDBJ whole genome shotgun (WGS) entry which is preliminary data.</text>
</comment>
<keyword evidence="5" id="KW-1185">Reference proteome</keyword>
<keyword evidence="1 2" id="KW-0238">DNA-binding</keyword>
<proteinExistence type="predicted"/>
<dbReference type="Gene3D" id="1.10.357.10">
    <property type="entry name" value="Tetracycline Repressor, domain 2"/>
    <property type="match status" value="1"/>
</dbReference>
<dbReference type="PROSITE" id="PS50977">
    <property type="entry name" value="HTH_TETR_2"/>
    <property type="match status" value="1"/>
</dbReference>
<dbReference type="InterPro" id="IPR001647">
    <property type="entry name" value="HTH_TetR"/>
</dbReference>
<accession>A0ABS7BX79</accession>
<evidence type="ECO:0000313" key="4">
    <source>
        <dbReference type="EMBL" id="MBW7453265.1"/>
    </source>
</evidence>
<protein>
    <submittedName>
        <fullName evidence="4">TetR/AcrR family transcriptional regulator</fullName>
    </submittedName>
</protein>
<reference evidence="4 5" key="1">
    <citation type="submission" date="2021-07" db="EMBL/GenBank/DDBJ databases">
        <title>Paenibacillus radiodurans sp. nov., isolated from the southeastern edge of Tengger Desert.</title>
        <authorList>
            <person name="Zhang G."/>
        </authorList>
    </citation>
    <scope>NUCLEOTIDE SEQUENCE [LARGE SCALE GENOMIC DNA]</scope>
    <source>
        <strain evidence="4 5">CCM 7311</strain>
    </source>
</reference>
<dbReference type="Pfam" id="PF22604">
    <property type="entry name" value="TetR_HI_0893_C"/>
    <property type="match status" value="1"/>
</dbReference>
<feature type="domain" description="HTH tetR-type" evidence="3">
    <location>
        <begin position="6"/>
        <end position="66"/>
    </location>
</feature>
<evidence type="ECO:0000256" key="2">
    <source>
        <dbReference type="PROSITE-ProRule" id="PRU00335"/>
    </source>
</evidence>
<dbReference type="RefSeq" id="WP_210045305.1">
    <property type="nucleotide sequence ID" value="NZ_JBHLVU010000010.1"/>
</dbReference>
<dbReference type="PANTHER" id="PTHR43479">
    <property type="entry name" value="ACREF/ENVCD OPERON REPRESSOR-RELATED"/>
    <property type="match status" value="1"/>
</dbReference>
<evidence type="ECO:0000313" key="5">
    <source>
        <dbReference type="Proteomes" id="UP001519887"/>
    </source>
</evidence>
<dbReference type="EMBL" id="JAHZIK010000055">
    <property type="protein sequence ID" value="MBW7453265.1"/>
    <property type="molecule type" value="Genomic_DNA"/>
</dbReference>
<evidence type="ECO:0000259" key="3">
    <source>
        <dbReference type="PROSITE" id="PS50977"/>
    </source>
</evidence>